<name>A0ABW4CE43_9BACL</name>
<dbReference type="SUPFAM" id="SSF51735">
    <property type="entry name" value="NAD(P)-binding Rossmann-fold domains"/>
    <property type="match status" value="1"/>
</dbReference>
<evidence type="ECO:0000313" key="5">
    <source>
        <dbReference type="Proteomes" id="UP001597282"/>
    </source>
</evidence>
<dbReference type="PANTHER" id="PTHR43333">
    <property type="entry name" value="2-HACID_DH_C DOMAIN-CONTAINING PROTEIN"/>
    <property type="match status" value="1"/>
</dbReference>
<feature type="domain" description="D-isomer specific 2-hydroxyacid dehydrogenase NAD-binding" evidence="3">
    <location>
        <begin position="105"/>
        <end position="279"/>
    </location>
</feature>
<dbReference type="PANTHER" id="PTHR43333:SF1">
    <property type="entry name" value="D-ISOMER SPECIFIC 2-HYDROXYACID DEHYDROGENASE NAD-BINDING DOMAIN-CONTAINING PROTEIN"/>
    <property type="match status" value="1"/>
</dbReference>
<comment type="caution">
    <text evidence="4">The sequence shown here is derived from an EMBL/GenBank/DDBJ whole genome shotgun (WGS) entry which is preliminary data.</text>
</comment>
<keyword evidence="2" id="KW-0520">NAD</keyword>
<accession>A0ABW4CE43</accession>
<dbReference type="PROSITE" id="PS00671">
    <property type="entry name" value="D_2_HYDROXYACID_DH_3"/>
    <property type="match status" value="1"/>
</dbReference>
<organism evidence="4 5">
    <name type="scientific">Kroppenstedtia sanguinis</name>
    <dbReference type="NCBI Taxonomy" id="1380684"/>
    <lineage>
        <taxon>Bacteria</taxon>
        <taxon>Bacillati</taxon>
        <taxon>Bacillota</taxon>
        <taxon>Bacilli</taxon>
        <taxon>Bacillales</taxon>
        <taxon>Thermoactinomycetaceae</taxon>
        <taxon>Kroppenstedtia</taxon>
    </lineage>
</organism>
<dbReference type="InterPro" id="IPR029753">
    <property type="entry name" value="D-isomer_DH_CS"/>
</dbReference>
<keyword evidence="5" id="KW-1185">Reference proteome</keyword>
<dbReference type="CDD" id="cd05300">
    <property type="entry name" value="2-Hacid_dh_1"/>
    <property type="match status" value="1"/>
</dbReference>
<dbReference type="InterPro" id="IPR036291">
    <property type="entry name" value="NAD(P)-bd_dom_sf"/>
</dbReference>
<dbReference type="Gene3D" id="3.40.50.720">
    <property type="entry name" value="NAD(P)-binding Rossmann-like Domain"/>
    <property type="match status" value="2"/>
</dbReference>
<dbReference type="EMBL" id="JBHTNU010000018">
    <property type="protein sequence ID" value="MFD1428168.1"/>
    <property type="molecule type" value="Genomic_DNA"/>
</dbReference>
<gene>
    <name evidence="4" type="ORF">ACFQ4Y_14765</name>
</gene>
<evidence type="ECO:0000256" key="2">
    <source>
        <dbReference type="ARBA" id="ARBA00023027"/>
    </source>
</evidence>
<evidence type="ECO:0000256" key="1">
    <source>
        <dbReference type="ARBA" id="ARBA00023002"/>
    </source>
</evidence>
<dbReference type="InterPro" id="IPR006140">
    <property type="entry name" value="D-isomer_DH_NAD-bd"/>
</dbReference>
<evidence type="ECO:0000313" key="4">
    <source>
        <dbReference type="EMBL" id="MFD1428168.1"/>
    </source>
</evidence>
<dbReference type="RefSeq" id="WP_380166817.1">
    <property type="nucleotide sequence ID" value="NZ_JBHTNU010000018.1"/>
</dbReference>
<dbReference type="SUPFAM" id="SSF52283">
    <property type="entry name" value="Formate/glycerate dehydrogenase catalytic domain-like"/>
    <property type="match status" value="1"/>
</dbReference>
<dbReference type="Proteomes" id="UP001597282">
    <property type="component" value="Unassembled WGS sequence"/>
</dbReference>
<sequence length="317" mass="35397">MIHVASSARISEKHQNRLRQEFSDVQFSFFEEMQGVLQVASDAEILITYGDDLDEEKVNDFPELRWIHVISAGVELLPFAALKNRSIQVTNARGIHEIPMGEHAVAVILQWTRRLHQYLDRQRQGEWDSSLHVEELSGKTVSILGTGAIGRGIAARLKAFGVRVLGMNTDGRPHPLFDEIVAPHDLERLLKVSDFVVVTLPLTSHTQGLIGARELAWMKPTACLINMGRGAVVDEAALLNALAEESIGGAILDVFEKEPLPKDHPFWSQKNVLITPHVSGRSPLYMSRALDLFSHNMKVYTSGKGEVINLLDPEREY</sequence>
<keyword evidence="1" id="KW-0560">Oxidoreductase</keyword>
<proteinExistence type="predicted"/>
<protein>
    <submittedName>
        <fullName evidence="4">D-2-hydroxyacid dehydrogenase</fullName>
    </submittedName>
</protein>
<reference evidence="5" key="1">
    <citation type="journal article" date="2019" name="Int. J. Syst. Evol. Microbiol.">
        <title>The Global Catalogue of Microorganisms (GCM) 10K type strain sequencing project: providing services to taxonomists for standard genome sequencing and annotation.</title>
        <authorList>
            <consortium name="The Broad Institute Genomics Platform"/>
            <consortium name="The Broad Institute Genome Sequencing Center for Infectious Disease"/>
            <person name="Wu L."/>
            <person name="Ma J."/>
        </authorList>
    </citation>
    <scope>NUCLEOTIDE SEQUENCE [LARGE SCALE GENOMIC DNA]</scope>
    <source>
        <strain evidence="5">S1</strain>
    </source>
</reference>
<evidence type="ECO:0000259" key="3">
    <source>
        <dbReference type="Pfam" id="PF02826"/>
    </source>
</evidence>
<dbReference type="Pfam" id="PF02826">
    <property type="entry name" value="2-Hacid_dh_C"/>
    <property type="match status" value="1"/>
</dbReference>